<feature type="signal peptide" evidence="2">
    <location>
        <begin position="1"/>
        <end position="25"/>
    </location>
</feature>
<dbReference type="EMBL" id="VBAJ01000052">
    <property type="protein sequence ID" value="TMJ09513.1"/>
    <property type="molecule type" value="Genomic_DNA"/>
</dbReference>
<dbReference type="Proteomes" id="UP000318661">
    <property type="component" value="Unassembled WGS sequence"/>
</dbReference>
<dbReference type="GO" id="GO:0008745">
    <property type="term" value="F:N-acetylmuramoyl-L-alanine amidase activity"/>
    <property type="evidence" value="ECO:0007669"/>
    <property type="project" value="InterPro"/>
</dbReference>
<feature type="chain" id="PRO_5021937972" evidence="2">
    <location>
        <begin position="26"/>
        <end position="560"/>
    </location>
</feature>
<dbReference type="Gene3D" id="2.60.40.3500">
    <property type="match status" value="2"/>
</dbReference>
<dbReference type="GO" id="GO:0030288">
    <property type="term" value="C:outer membrane-bounded periplasmic space"/>
    <property type="evidence" value="ECO:0007669"/>
    <property type="project" value="TreeGrafter"/>
</dbReference>
<dbReference type="Pfam" id="PF01520">
    <property type="entry name" value="Amidase_3"/>
    <property type="match status" value="1"/>
</dbReference>
<reference evidence="4 5" key="1">
    <citation type="journal article" date="2019" name="Nat. Microbiol.">
        <title>Mediterranean grassland soil C-N compound turnover is dependent on rainfall and depth, and is mediated by genomically divergent microorganisms.</title>
        <authorList>
            <person name="Diamond S."/>
            <person name="Andeer P.F."/>
            <person name="Li Z."/>
            <person name="Crits-Christoph A."/>
            <person name="Burstein D."/>
            <person name="Anantharaman K."/>
            <person name="Lane K.R."/>
            <person name="Thomas B.C."/>
            <person name="Pan C."/>
            <person name="Northen T.R."/>
            <person name="Banfield J.F."/>
        </authorList>
    </citation>
    <scope>NUCLEOTIDE SEQUENCE [LARGE SCALE GENOMIC DNA]</scope>
    <source>
        <strain evidence="4">NP_2</strain>
    </source>
</reference>
<dbReference type="SUPFAM" id="SSF53187">
    <property type="entry name" value="Zn-dependent exopeptidases"/>
    <property type="match status" value="1"/>
</dbReference>
<comment type="caution">
    <text evidence="4">The sequence shown here is derived from an EMBL/GenBank/DDBJ whole genome shotgun (WGS) entry which is preliminary data.</text>
</comment>
<dbReference type="Pfam" id="PF07833">
    <property type="entry name" value="Cu_amine_oxidN1"/>
    <property type="match status" value="1"/>
</dbReference>
<dbReference type="GO" id="GO:0009253">
    <property type="term" value="P:peptidoglycan catabolic process"/>
    <property type="evidence" value="ECO:0007669"/>
    <property type="project" value="InterPro"/>
</dbReference>
<evidence type="ECO:0000313" key="5">
    <source>
        <dbReference type="Proteomes" id="UP000318661"/>
    </source>
</evidence>
<dbReference type="SUPFAM" id="SSF55383">
    <property type="entry name" value="Copper amine oxidase, domain N"/>
    <property type="match status" value="1"/>
</dbReference>
<dbReference type="Gene3D" id="3.40.630.40">
    <property type="entry name" value="Zn-dependent exopeptidases"/>
    <property type="match status" value="1"/>
</dbReference>
<proteinExistence type="predicted"/>
<organism evidence="4 5">
    <name type="scientific">Candidatus Segetimicrobium genomatis</name>
    <dbReference type="NCBI Taxonomy" id="2569760"/>
    <lineage>
        <taxon>Bacteria</taxon>
        <taxon>Bacillati</taxon>
        <taxon>Candidatus Sysuimicrobiota</taxon>
        <taxon>Candidatus Sysuimicrobiia</taxon>
        <taxon>Candidatus Sysuimicrobiales</taxon>
        <taxon>Candidatus Segetimicrobiaceae</taxon>
        <taxon>Candidatus Segetimicrobium</taxon>
    </lineage>
</organism>
<protein>
    <submittedName>
        <fullName evidence="4">AMIN domain-containing protein</fullName>
    </submittedName>
</protein>
<name>A0A537LND6_9BACT</name>
<gene>
    <name evidence="4" type="ORF">E6G99_02565</name>
</gene>
<sequence>MKLVAAALVAVAASWMLAGSAAGQAAEVRVVVNGVDVPLAVPAVVFNGQVMAPMSGLFEPMGAIAAYYETDRSIVVTNRVRTTLVLWLNETAVLVNGQPQSLPVAPALLGSEVFVPVQATFALLGAWARFDEAERAVFVNSQITGITPQVASGALQVSVDATGPVQVETNVLSNPDRLVVDFINATLRTQGRQYAVGDAGVDRIRTAQFQVKPFISRMVFDLNQPVEISITSAPTSYLVTLQVRPRGAAPWQAAGNGPNASPLTPAGPVKVTAVGFQSDGQAGRITVDSTGPMEYKIREFAFPDRLAIDMQNAVFIPVKREISVDGTSVVSIRAAQFTARPPVTRIVVTLKRKLNYVVNRSAGQLTVDLNTNMAARGHLVAIDPGHGGQDPGAIGPSGLREADVVLDIAMRVRDLLARDGIRVLLLRDSDATVDLEDRPRLAREGGATLYVSIHANASPRAAVNGTETFYLTPQSLVLAQMIQDELGVVLGIPSRGIKTANFVVLRDNEMPAVLVETAFISHADDELRLRDQAFRQHVAEAVHHGIARFLAIYPVPQQAP</sequence>
<dbReference type="Pfam" id="PF11741">
    <property type="entry name" value="AMIN"/>
    <property type="match status" value="2"/>
</dbReference>
<dbReference type="InterPro" id="IPR036582">
    <property type="entry name" value="Mao_N_sf"/>
</dbReference>
<dbReference type="PANTHER" id="PTHR30404:SF0">
    <property type="entry name" value="N-ACETYLMURAMOYL-L-ALANINE AMIDASE AMIC"/>
    <property type="match status" value="1"/>
</dbReference>
<dbReference type="InterPro" id="IPR012854">
    <property type="entry name" value="Cu_amine_oxidase-like_N"/>
</dbReference>
<evidence type="ECO:0000259" key="3">
    <source>
        <dbReference type="SMART" id="SM00646"/>
    </source>
</evidence>
<evidence type="ECO:0000313" key="4">
    <source>
        <dbReference type="EMBL" id="TMJ09513.1"/>
    </source>
</evidence>
<evidence type="ECO:0000256" key="2">
    <source>
        <dbReference type="SAM" id="SignalP"/>
    </source>
</evidence>
<dbReference type="SMART" id="SM00646">
    <property type="entry name" value="Ami_3"/>
    <property type="match status" value="1"/>
</dbReference>
<dbReference type="InterPro" id="IPR050695">
    <property type="entry name" value="N-acetylmuramoyl_amidase_3"/>
</dbReference>
<dbReference type="PANTHER" id="PTHR30404">
    <property type="entry name" value="N-ACETYLMURAMOYL-L-ALANINE AMIDASE"/>
    <property type="match status" value="1"/>
</dbReference>
<accession>A0A537LND6</accession>
<dbReference type="InterPro" id="IPR002508">
    <property type="entry name" value="MurNAc-LAA_cat"/>
</dbReference>
<dbReference type="AlphaFoldDB" id="A0A537LND6"/>
<feature type="domain" description="MurNAc-LAA" evidence="3">
    <location>
        <begin position="439"/>
        <end position="547"/>
    </location>
</feature>
<keyword evidence="1" id="KW-0378">Hydrolase</keyword>
<evidence type="ECO:0000256" key="1">
    <source>
        <dbReference type="ARBA" id="ARBA00022801"/>
    </source>
</evidence>
<keyword evidence="2" id="KW-0732">Signal</keyword>
<dbReference type="InterPro" id="IPR021731">
    <property type="entry name" value="AMIN_dom"/>
</dbReference>
<dbReference type="Gene3D" id="3.30.457.10">
    <property type="entry name" value="Copper amine oxidase-like, N-terminal domain"/>
    <property type="match status" value="1"/>
</dbReference>
<dbReference type="CDD" id="cd02696">
    <property type="entry name" value="MurNAc-LAA"/>
    <property type="match status" value="1"/>
</dbReference>